<dbReference type="PANTHER" id="PTHR15590">
    <property type="entry name" value="CX9C MOTIF-CONTAINING PROTEIN 4"/>
    <property type="match status" value="1"/>
</dbReference>
<evidence type="ECO:0000256" key="1">
    <source>
        <dbReference type="ARBA" id="ARBA00004569"/>
    </source>
</evidence>
<dbReference type="InterPro" id="IPR009069">
    <property type="entry name" value="Cys_alpha_HP_mot_SF"/>
</dbReference>
<evidence type="ECO:0000313" key="7">
    <source>
        <dbReference type="Proteomes" id="UP000462212"/>
    </source>
</evidence>
<evidence type="ECO:0000256" key="3">
    <source>
        <dbReference type="ARBA" id="ARBA00019406"/>
    </source>
</evidence>
<evidence type="ECO:0000313" key="6">
    <source>
        <dbReference type="EMBL" id="TVY43176.1"/>
    </source>
</evidence>
<comment type="caution">
    <text evidence="6">The sequence shown here is derived from an EMBL/GenBank/DDBJ whole genome shotgun (WGS) entry which is preliminary data.</text>
</comment>
<sequence>RKETLLTVAQLSSEYWCKFVSNGSVQACLGKNSYQESKCQAQIDALYECCNSFYARNGDEAKSVCCPQASLLRLKMRQRAEESSKR</sequence>
<dbReference type="SUPFAM" id="SSF47072">
    <property type="entry name" value="Cysteine alpha-hairpin motif"/>
    <property type="match status" value="1"/>
</dbReference>
<dbReference type="PANTHER" id="PTHR15590:SF0">
    <property type="entry name" value="CX9C MOTIF-CONTAINING PROTEIN 4"/>
    <property type="match status" value="1"/>
</dbReference>
<proteinExistence type="inferred from homology"/>
<keyword evidence="5" id="KW-1015">Disulfide bond</keyword>
<feature type="non-terminal residue" evidence="6">
    <location>
        <position position="1"/>
    </location>
</feature>
<dbReference type="GO" id="GO:0005758">
    <property type="term" value="C:mitochondrial intermembrane space"/>
    <property type="evidence" value="ECO:0007669"/>
    <property type="project" value="UniProtKB-SubCell"/>
</dbReference>
<dbReference type="Gene3D" id="1.10.287.1130">
    <property type="entry name" value="CytochromE C oxidase copper chaperone"/>
    <property type="match status" value="1"/>
</dbReference>
<evidence type="ECO:0000256" key="2">
    <source>
        <dbReference type="ARBA" id="ARBA00009858"/>
    </source>
</evidence>
<feature type="non-terminal residue" evidence="6">
    <location>
        <position position="86"/>
    </location>
</feature>
<evidence type="ECO:0000256" key="4">
    <source>
        <dbReference type="ARBA" id="ARBA00023128"/>
    </source>
</evidence>
<keyword evidence="7" id="KW-1185">Reference proteome</keyword>
<dbReference type="OrthoDB" id="13601at2759"/>
<organism evidence="6 7">
    <name type="scientific">Lachnellula subtilissima</name>
    <dbReference type="NCBI Taxonomy" id="602034"/>
    <lineage>
        <taxon>Eukaryota</taxon>
        <taxon>Fungi</taxon>
        <taxon>Dikarya</taxon>
        <taxon>Ascomycota</taxon>
        <taxon>Pezizomycotina</taxon>
        <taxon>Leotiomycetes</taxon>
        <taxon>Helotiales</taxon>
        <taxon>Lachnaceae</taxon>
        <taxon>Lachnellula</taxon>
    </lineage>
</organism>
<reference evidence="6 7" key="1">
    <citation type="submission" date="2018-05" db="EMBL/GenBank/DDBJ databases">
        <title>Genome sequencing and assembly of the regulated plant pathogen Lachnellula willkommii and related sister species for the development of diagnostic species identification markers.</title>
        <authorList>
            <person name="Giroux E."/>
            <person name="Bilodeau G."/>
        </authorList>
    </citation>
    <scope>NUCLEOTIDE SEQUENCE [LARGE SCALE GENOMIC DNA]</scope>
    <source>
        <strain evidence="6 7">CBS 197.66</strain>
    </source>
</reference>
<dbReference type="EMBL" id="QGMJ01000072">
    <property type="protein sequence ID" value="TVY43176.1"/>
    <property type="molecule type" value="Genomic_DNA"/>
</dbReference>
<dbReference type="AlphaFoldDB" id="A0A8H8RYF8"/>
<comment type="subcellular location">
    <subcellularLocation>
        <location evidence="1">Mitochondrion intermembrane space</location>
    </subcellularLocation>
</comment>
<gene>
    <name evidence="6" type="primary">CMC4</name>
    <name evidence="6" type="ORF">LSUB1_G001110</name>
</gene>
<accession>A0A8H8RYF8</accession>
<evidence type="ECO:0000256" key="5">
    <source>
        <dbReference type="ARBA" id="ARBA00023157"/>
    </source>
</evidence>
<comment type="similarity">
    <text evidence="2">Belongs to the CMC4 family.</text>
</comment>
<dbReference type="Pfam" id="PF08991">
    <property type="entry name" value="CMC4"/>
    <property type="match status" value="1"/>
</dbReference>
<keyword evidence="4" id="KW-0496">Mitochondrion</keyword>
<dbReference type="Proteomes" id="UP000462212">
    <property type="component" value="Unassembled WGS sequence"/>
</dbReference>
<name>A0A8H8RYF8_9HELO</name>
<dbReference type="InterPro" id="IPR027179">
    <property type="entry name" value="CMC4"/>
</dbReference>
<protein>
    <recommendedName>
        <fullName evidence="3">Cx9C motif-containing protein 4, mitochondrial</fullName>
    </recommendedName>
</protein>